<feature type="region of interest" description="Disordered" evidence="2">
    <location>
        <begin position="1"/>
        <end position="20"/>
    </location>
</feature>
<dbReference type="Proteomes" id="UP000681967">
    <property type="component" value="Unassembled WGS sequence"/>
</dbReference>
<feature type="compositionally biased region" description="Polar residues" evidence="2">
    <location>
        <begin position="171"/>
        <end position="186"/>
    </location>
</feature>
<dbReference type="EMBL" id="CAJOBH010003472">
    <property type="protein sequence ID" value="CAF3953798.1"/>
    <property type="molecule type" value="Genomic_DNA"/>
</dbReference>
<evidence type="ECO:0000313" key="5">
    <source>
        <dbReference type="EMBL" id="CAF3953798.1"/>
    </source>
</evidence>
<evidence type="ECO:0000256" key="2">
    <source>
        <dbReference type="SAM" id="MobiDB-lite"/>
    </source>
</evidence>
<dbReference type="Proteomes" id="UP000676336">
    <property type="component" value="Unassembled WGS sequence"/>
</dbReference>
<accession>A0A8S2LSL2</accession>
<organism evidence="3 6">
    <name type="scientific">Rotaria magnacalcarata</name>
    <dbReference type="NCBI Taxonomy" id="392030"/>
    <lineage>
        <taxon>Eukaryota</taxon>
        <taxon>Metazoa</taxon>
        <taxon>Spiralia</taxon>
        <taxon>Gnathifera</taxon>
        <taxon>Rotifera</taxon>
        <taxon>Eurotatoria</taxon>
        <taxon>Bdelloidea</taxon>
        <taxon>Philodinida</taxon>
        <taxon>Philodinidae</taxon>
        <taxon>Rotaria</taxon>
    </lineage>
</organism>
<evidence type="ECO:0000313" key="3">
    <source>
        <dbReference type="EMBL" id="CAF3919844.1"/>
    </source>
</evidence>
<keyword evidence="1" id="KW-0175">Coiled coil</keyword>
<feature type="region of interest" description="Disordered" evidence="2">
    <location>
        <begin position="1210"/>
        <end position="1230"/>
    </location>
</feature>
<feature type="compositionally biased region" description="Low complexity" evidence="2">
    <location>
        <begin position="11"/>
        <end position="20"/>
    </location>
</feature>
<proteinExistence type="predicted"/>
<sequence length="1379" mass="155253">KSFDITSLGKSATNTSTTNESANVGLLQGAAISEPFLDRIGPASTHSDTENNLLDIDDDSIQSYEQDNVLSDEHEPPTNQITSPIIKEPLNYVFHYPHHLENNDDFDLDPIDDISNYLPNTNLQKNEIFGDEDKQVCMSLGFDDDEATAALAAAVQPRDTQAILSAYRPHSLSTIPSSGESQYASSDDSEDFDENIRRNTISINQEDIVEVDNSEEETEDDHGKIGSGISSPQSKPNTPIESRSATPSELNQPVKFSNFSEIDHDAWEKSINEPIYTDDLSIEQNNDGGLLTFTENLTAIISLQSTEQQSQILTTDKIESTIIKKEFYENTFIEQINENNSVIASSQEDYIEHMDEQQVNKSVDSTRTSISSIHDTHLDPDELAYRLARLDPYNISSPPKKTLADELAELGEKERHFENDSLDHTPPSEKKLYKSYPTTPPLKIDQLTLVVDEIQKLNQEKSVSSLSTIIQDIHSVKNNQFLTKIVDYHQSPPVSNLQTIVMELHEASSRKPVERPQRPTHLELDLDEQVEEYEQILRSSVTDSIPISSNIINNLEKNLAEYKTKAPSPALPPAPVLSSSSLSLTRRISESPLPLTRYQNHRVDKVSDLEIVKQGNGFKIGYVDRQGTDQRVILTKRIPAGPDVMARDPHVRLPYKGRKILNQVFSSILYTNGYNSIQEDRKYQHSADDIEVPIIGTNPEHFDEEKMIACPSLNTFKATTHVQPSTQAQTFVSSIEPNLVQMRIAPTTYDTKYRSSEHIEIPATYDLDAETVDTPKNPAKSTRDVALSPILIDQKFYQTSSTSTAATPGKVDRSCQYSPPLKRELGLQCQFDHLTSSTQVSSYDIPNFLITNNGTQTTINDANTIVPLDDSGIQRHMQTVSPSLSTTSSDHQQTMQTGVDFIKKFNDHNNHTSGLTVTQYTDENYYLPSNDNNQTILTSRSATLERSADSGILVDEQLLRTRRNKANFALQVDIKGSSSDSEDVSEVTQRPLHRMKSLTNDDVYEHHSELMIKTNSVRQVRQHSSTNGKQGAEHSTISAKEIEQQILQLRRERAHILDLLSLNWSRSNIWVELTEAKLNYIIGETDALLRSLSFDASPVDSERVKVKMHQYEEDMAELTRQRLAIYRQRLEDSKKQLDIKIDELELKKSSLEHHTSHYSTLEFTPRTEVVRHAKSFLSTSAENLSNIPLQDSVSSHPHLLDVSFLTSTPSNQTIGLPPRYPRSPRLPQQYQSPDTYRTVYRPTPRYPSAVALNTDQRYDFPRYRTTSYVTPNGNLSGLQGLSRSQQAILDETDKLVKDSQEFHNESASQFERARESLLSSEASIRLARANMAASRFSPTSNYLPNDVTLAELFKYEQSLAKETAKNTRTYSSISTSAES</sequence>
<evidence type="ECO:0000256" key="1">
    <source>
        <dbReference type="SAM" id="Coils"/>
    </source>
</evidence>
<feature type="compositionally biased region" description="Polar residues" evidence="2">
    <location>
        <begin position="1"/>
        <end position="10"/>
    </location>
</feature>
<comment type="caution">
    <text evidence="3">The sequence shown here is derived from an EMBL/GenBank/DDBJ whole genome shotgun (WGS) entry which is preliminary data.</text>
</comment>
<feature type="compositionally biased region" description="Basic and acidic residues" evidence="2">
    <location>
        <begin position="416"/>
        <end position="432"/>
    </location>
</feature>
<dbReference type="EMBL" id="CAJOBJ010002302">
    <property type="protein sequence ID" value="CAF3919844.1"/>
    <property type="molecule type" value="Genomic_DNA"/>
</dbReference>
<feature type="non-terminal residue" evidence="3">
    <location>
        <position position="1379"/>
    </location>
</feature>
<evidence type="ECO:0000313" key="4">
    <source>
        <dbReference type="EMBL" id="CAF3936602.1"/>
    </source>
</evidence>
<evidence type="ECO:0000313" key="6">
    <source>
        <dbReference type="Proteomes" id="UP000681720"/>
    </source>
</evidence>
<protein>
    <submittedName>
        <fullName evidence="3">Uncharacterized protein</fullName>
    </submittedName>
</protein>
<feature type="compositionally biased region" description="Polar residues" evidence="2">
    <location>
        <begin position="228"/>
        <end position="253"/>
    </location>
</feature>
<gene>
    <name evidence="5" type="ORF">BYL167_LOCUS11164</name>
    <name evidence="3" type="ORF">GIL414_LOCUS7515</name>
    <name evidence="4" type="ORF">SMN809_LOCUS8490</name>
</gene>
<dbReference type="EMBL" id="CAJOBI010002617">
    <property type="protein sequence ID" value="CAF3936602.1"/>
    <property type="molecule type" value="Genomic_DNA"/>
</dbReference>
<feature type="compositionally biased region" description="Acidic residues" evidence="2">
    <location>
        <begin position="207"/>
        <end position="220"/>
    </location>
</feature>
<feature type="region of interest" description="Disordered" evidence="2">
    <location>
        <begin position="171"/>
        <end position="253"/>
    </location>
</feature>
<name>A0A8S2LSL2_9BILA</name>
<feature type="region of interest" description="Disordered" evidence="2">
    <location>
        <begin position="1017"/>
        <end position="1036"/>
    </location>
</feature>
<reference evidence="3" key="1">
    <citation type="submission" date="2021-02" db="EMBL/GenBank/DDBJ databases">
        <authorList>
            <person name="Nowell W R."/>
        </authorList>
    </citation>
    <scope>NUCLEOTIDE SEQUENCE</scope>
</reference>
<dbReference type="Proteomes" id="UP000681720">
    <property type="component" value="Unassembled WGS sequence"/>
</dbReference>
<feature type="coiled-coil region" evidence="1">
    <location>
        <begin position="1101"/>
        <end position="1154"/>
    </location>
</feature>
<feature type="region of interest" description="Disordered" evidence="2">
    <location>
        <begin position="416"/>
        <end position="435"/>
    </location>
</feature>